<name>A0A1I8QDJ3_STOCA</name>
<dbReference type="Proteomes" id="UP000095300">
    <property type="component" value="Unassembled WGS sequence"/>
</dbReference>
<dbReference type="PANTHER" id="PTHR44029:SF1">
    <property type="entry name" value="DNAJ HOMOLOG SUBFAMILY C MEMBER 21"/>
    <property type="match status" value="1"/>
</dbReference>
<dbReference type="PROSITE" id="PS00028">
    <property type="entry name" value="ZINC_FINGER_C2H2_1"/>
    <property type="match status" value="2"/>
</dbReference>
<feature type="coiled-coil region" evidence="5">
    <location>
        <begin position="196"/>
        <end position="297"/>
    </location>
</feature>
<dbReference type="InterPro" id="IPR022755">
    <property type="entry name" value="Znf_C2H2_jaz"/>
</dbReference>
<dbReference type="Pfam" id="PF21884">
    <property type="entry name" value="ZUO1-like_ZHD"/>
    <property type="match status" value="1"/>
</dbReference>
<feature type="compositionally biased region" description="Acidic residues" evidence="6">
    <location>
        <begin position="418"/>
        <end position="429"/>
    </location>
</feature>
<feature type="compositionally biased region" description="Basic and acidic residues" evidence="6">
    <location>
        <begin position="512"/>
        <end position="522"/>
    </location>
</feature>
<accession>A0A1I8QDJ3</accession>
<dbReference type="SUPFAM" id="SSF46565">
    <property type="entry name" value="Chaperone J-domain"/>
    <property type="match status" value="1"/>
</dbReference>
<dbReference type="InterPro" id="IPR054076">
    <property type="entry name" value="ZUO1-like_ZHD"/>
</dbReference>
<feature type="compositionally biased region" description="Polar residues" evidence="6">
    <location>
        <begin position="487"/>
        <end position="507"/>
    </location>
</feature>
<evidence type="ECO:0000256" key="6">
    <source>
        <dbReference type="SAM" id="MobiDB-lite"/>
    </source>
</evidence>
<dbReference type="GO" id="GO:0003676">
    <property type="term" value="F:nucleic acid binding"/>
    <property type="evidence" value="ECO:0007669"/>
    <property type="project" value="InterPro"/>
</dbReference>
<dbReference type="InterPro" id="IPR051964">
    <property type="entry name" value="Chaperone_stress_response"/>
</dbReference>
<evidence type="ECO:0000256" key="3">
    <source>
        <dbReference type="ARBA" id="ARBA00022833"/>
    </source>
</evidence>
<dbReference type="Pfam" id="PF12171">
    <property type="entry name" value="zf-C2H2_jaz"/>
    <property type="match status" value="1"/>
</dbReference>
<evidence type="ECO:0000313" key="9">
    <source>
        <dbReference type="Proteomes" id="UP000095300"/>
    </source>
</evidence>
<dbReference type="SMART" id="SM00271">
    <property type="entry name" value="DnaJ"/>
    <property type="match status" value="1"/>
</dbReference>
<dbReference type="InterPro" id="IPR003604">
    <property type="entry name" value="Matrin/U1-like-C_Znf_C2H2"/>
</dbReference>
<evidence type="ECO:0000259" key="7">
    <source>
        <dbReference type="PROSITE" id="PS50076"/>
    </source>
</evidence>
<evidence type="ECO:0000256" key="2">
    <source>
        <dbReference type="ARBA" id="ARBA00022771"/>
    </source>
</evidence>
<dbReference type="FunFam" id="1.10.287.110:FF:000046">
    <property type="entry name" value="dnaJ homolog subfamily C member 21"/>
    <property type="match status" value="1"/>
</dbReference>
<evidence type="ECO:0000256" key="5">
    <source>
        <dbReference type="SAM" id="Coils"/>
    </source>
</evidence>
<dbReference type="Gene3D" id="3.30.160.60">
    <property type="entry name" value="Classic Zinc Finger"/>
    <property type="match status" value="1"/>
</dbReference>
<dbReference type="AlphaFoldDB" id="A0A1I8QDJ3"/>
<dbReference type="STRING" id="35570.A0A1I8QDJ3"/>
<dbReference type="GO" id="GO:0008270">
    <property type="term" value="F:zinc ion binding"/>
    <property type="evidence" value="ECO:0007669"/>
    <property type="project" value="UniProtKB-KW"/>
</dbReference>
<evidence type="ECO:0000313" key="8">
    <source>
        <dbReference type="EnsemblMetazoa" id="SCAU016142-PA"/>
    </source>
</evidence>
<dbReference type="InterPro" id="IPR036236">
    <property type="entry name" value="Znf_C2H2_sf"/>
</dbReference>
<dbReference type="PRINTS" id="PR00625">
    <property type="entry name" value="JDOMAIN"/>
</dbReference>
<reference evidence="8" key="1">
    <citation type="submission" date="2020-05" db="UniProtKB">
        <authorList>
            <consortium name="EnsemblMetazoa"/>
        </authorList>
    </citation>
    <scope>IDENTIFICATION</scope>
    <source>
        <strain evidence="8">USDA</strain>
    </source>
</reference>
<keyword evidence="3" id="KW-0862">Zinc</keyword>
<evidence type="ECO:0000256" key="1">
    <source>
        <dbReference type="ARBA" id="ARBA00022723"/>
    </source>
</evidence>
<dbReference type="InterPro" id="IPR036869">
    <property type="entry name" value="J_dom_sf"/>
</dbReference>
<feature type="region of interest" description="Disordered" evidence="6">
    <location>
        <begin position="362"/>
        <end position="522"/>
    </location>
</feature>
<dbReference type="CDD" id="cd06257">
    <property type="entry name" value="DnaJ"/>
    <property type="match status" value="1"/>
</dbReference>
<protein>
    <recommendedName>
        <fullName evidence="4">DnaJ homolog subfamily C member 21</fullName>
    </recommendedName>
</protein>
<organism evidence="8 9">
    <name type="scientific">Stomoxys calcitrans</name>
    <name type="common">Stable fly</name>
    <name type="synonym">Conops calcitrans</name>
    <dbReference type="NCBI Taxonomy" id="35570"/>
    <lineage>
        <taxon>Eukaryota</taxon>
        <taxon>Metazoa</taxon>
        <taxon>Ecdysozoa</taxon>
        <taxon>Arthropoda</taxon>
        <taxon>Hexapoda</taxon>
        <taxon>Insecta</taxon>
        <taxon>Pterygota</taxon>
        <taxon>Neoptera</taxon>
        <taxon>Endopterygota</taxon>
        <taxon>Diptera</taxon>
        <taxon>Brachycera</taxon>
        <taxon>Muscomorpha</taxon>
        <taxon>Muscoidea</taxon>
        <taxon>Muscidae</taxon>
        <taxon>Stomoxys</taxon>
    </lineage>
</organism>
<dbReference type="Gene3D" id="1.10.287.110">
    <property type="entry name" value="DnaJ domain"/>
    <property type="match status" value="1"/>
</dbReference>
<dbReference type="Pfam" id="PF00226">
    <property type="entry name" value="DnaJ"/>
    <property type="match status" value="1"/>
</dbReference>
<dbReference type="InterPro" id="IPR013087">
    <property type="entry name" value="Znf_C2H2_type"/>
</dbReference>
<dbReference type="SMART" id="SM00355">
    <property type="entry name" value="ZnF_C2H2"/>
    <property type="match status" value="2"/>
</dbReference>
<dbReference type="PROSITE" id="PS50076">
    <property type="entry name" value="DNAJ_2"/>
    <property type="match status" value="1"/>
</dbReference>
<dbReference type="VEuPathDB" id="VectorBase:SCAU016142"/>
<dbReference type="SUPFAM" id="SSF57667">
    <property type="entry name" value="beta-beta-alpha zinc fingers"/>
    <property type="match status" value="1"/>
</dbReference>
<feature type="compositionally biased region" description="Acidic residues" evidence="6">
    <location>
        <begin position="373"/>
        <end position="388"/>
    </location>
</feature>
<gene>
    <name evidence="8" type="primary">106096137</name>
</gene>
<dbReference type="InterPro" id="IPR001623">
    <property type="entry name" value="DnaJ_domain"/>
</dbReference>
<feature type="compositionally biased region" description="Basic and acidic residues" evidence="6">
    <location>
        <begin position="557"/>
        <end position="566"/>
    </location>
</feature>
<feature type="domain" description="J" evidence="7">
    <location>
        <begin position="18"/>
        <end position="84"/>
    </location>
</feature>
<dbReference type="InterPro" id="IPR018253">
    <property type="entry name" value="DnaJ_domain_CS"/>
</dbReference>
<dbReference type="PROSITE" id="PS00636">
    <property type="entry name" value="DNAJ_1"/>
    <property type="match status" value="1"/>
</dbReference>
<keyword evidence="2" id="KW-0863">Zinc-finger</keyword>
<dbReference type="SMART" id="SM00451">
    <property type="entry name" value="ZnF_U1"/>
    <property type="match status" value="1"/>
</dbReference>
<keyword evidence="5" id="KW-0175">Coiled coil</keyword>
<dbReference type="PANTHER" id="PTHR44029">
    <property type="entry name" value="DNAJ HOMOLOG SUBFAMILY C MEMBER 21"/>
    <property type="match status" value="1"/>
</dbReference>
<dbReference type="OrthoDB" id="552049at2759"/>
<proteinExistence type="predicted"/>
<feature type="region of interest" description="Disordered" evidence="6">
    <location>
        <begin position="554"/>
        <end position="574"/>
    </location>
</feature>
<dbReference type="EnsemblMetazoa" id="SCAU016142-RA">
    <property type="protein sequence ID" value="SCAU016142-PA"/>
    <property type="gene ID" value="SCAU016142"/>
</dbReference>
<feature type="compositionally biased region" description="Polar residues" evidence="6">
    <location>
        <begin position="430"/>
        <end position="440"/>
    </location>
</feature>
<keyword evidence="9" id="KW-1185">Reference proteome</keyword>
<dbReference type="GO" id="GO:0005737">
    <property type="term" value="C:cytoplasm"/>
    <property type="evidence" value="ECO:0007669"/>
    <property type="project" value="TreeGrafter"/>
</dbReference>
<feature type="compositionally biased region" description="Basic residues" evidence="6">
    <location>
        <begin position="394"/>
        <end position="409"/>
    </location>
</feature>
<evidence type="ECO:0000256" key="4">
    <source>
        <dbReference type="ARBA" id="ARBA00074367"/>
    </source>
</evidence>
<feature type="compositionally biased region" description="Basic residues" evidence="6">
    <location>
        <begin position="464"/>
        <end position="476"/>
    </location>
</feature>
<dbReference type="KEGG" id="scac:106096137"/>
<keyword evidence="1" id="KW-0479">Metal-binding</keyword>
<sequence>MVDCKILNKRYVIPKMKCYYEELGVECDANEGDIKTAYRKLALKWHPDKNLQNLEEAKERFQLIQQAYEVLSDAREREWYDNHREQILRGKSSNYQDSCLDVFQYFTVSCFKGYADDAQGFYSVYRDVFEKIATEDQEFMDDENEIENIPAFGDSTSSYEEVVGPFYAWWSAYCTKRTYTWLCPYDVMEIKDRRIVREIEKEMKKIVQNARKERNEEVRNLVSFVRKRDKRVQAHKKQLEERAAFNRQKQEHNRREQIRRRQQELQEMRANMETKSNDAYEEQLKLLEQEYSSDEYEYEDDDEDEEYENIDVGAEDPQDTLFCVACNREFKNEKSFANHETSKKHRENVETLKLQMQTEENLYQPEEGMVEVSNDEEAEPQVEEQVTEDMEKVHKNKNKSRKSKNKKDNKKSIVTLLEDSDEENTELTTDEISIQTSKLGISNGGAGDTKKESDCDNDMDWNKTNKKASKKSKNKNKNTSSKKNATETFTSEQEQIAKSQTTKSSPKVINAKKTEDNESDKPITHICVTCKSSFDSKNKLFSHLKLTNHGVYIPKAKTKDDDLERNKKGKGKRK</sequence>